<dbReference type="AlphaFoldDB" id="A0A0K2UAC2"/>
<sequence>RGDLCKNKTVDECALFFNYYLISCRVLTSPLKRRILSYFRCKLI</sequence>
<feature type="non-terminal residue" evidence="1">
    <location>
        <position position="1"/>
    </location>
</feature>
<dbReference type="EMBL" id="HACA01017290">
    <property type="protein sequence ID" value="CDW34651.1"/>
    <property type="molecule type" value="Transcribed_RNA"/>
</dbReference>
<organism evidence="1">
    <name type="scientific">Lepeophtheirus salmonis</name>
    <name type="common">Salmon louse</name>
    <name type="synonym">Caligus salmonis</name>
    <dbReference type="NCBI Taxonomy" id="72036"/>
    <lineage>
        <taxon>Eukaryota</taxon>
        <taxon>Metazoa</taxon>
        <taxon>Ecdysozoa</taxon>
        <taxon>Arthropoda</taxon>
        <taxon>Crustacea</taxon>
        <taxon>Multicrustacea</taxon>
        <taxon>Hexanauplia</taxon>
        <taxon>Copepoda</taxon>
        <taxon>Siphonostomatoida</taxon>
        <taxon>Caligidae</taxon>
        <taxon>Lepeophtheirus</taxon>
    </lineage>
</organism>
<proteinExistence type="predicted"/>
<reference evidence="1" key="1">
    <citation type="submission" date="2014-05" db="EMBL/GenBank/DDBJ databases">
        <authorList>
            <person name="Chronopoulou M."/>
        </authorList>
    </citation>
    <scope>NUCLEOTIDE SEQUENCE</scope>
    <source>
        <tissue evidence="1">Whole organism</tissue>
    </source>
</reference>
<name>A0A0K2UAC2_LEPSM</name>
<accession>A0A0K2UAC2</accession>
<protein>
    <submittedName>
        <fullName evidence="1">Uncharacterized protein</fullName>
    </submittedName>
</protein>
<evidence type="ECO:0000313" key="1">
    <source>
        <dbReference type="EMBL" id="CDW34651.1"/>
    </source>
</evidence>